<comment type="caution">
    <text evidence="9">The sequence shown here is derived from an EMBL/GenBank/DDBJ whole genome shotgun (WGS) entry which is preliminary data.</text>
</comment>
<dbReference type="EMBL" id="MTSL01000008">
    <property type="protein sequence ID" value="PJF20106.1"/>
    <property type="molecule type" value="Genomic_DNA"/>
</dbReference>
<dbReference type="InterPro" id="IPR045888">
    <property type="entry name" value="Erv"/>
</dbReference>
<dbReference type="GO" id="GO:0016020">
    <property type="term" value="C:membrane"/>
    <property type="evidence" value="ECO:0007669"/>
    <property type="project" value="UniProtKB-SubCell"/>
</dbReference>
<feature type="transmembrane region" description="Helical" evidence="6">
    <location>
        <begin position="285"/>
        <end position="307"/>
    </location>
</feature>
<evidence type="ECO:0000256" key="5">
    <source>
        <dbReference type="ARBA" id="ARBA00023136"/>
    </source>
</evidence>
<dbReference type="GO" id="GO:0006888">
    <property type="term" value="P:endoplasmic reticulum to Golgi vesicle-mediated transport"/>
    <property type="evidence" value="ECO:0007669"/>
    <property type="project" value="TreeGrafter"/>
</dbReference>
<dbReference type="Pfam" id="PF13850">
    <property type="entry name" value="ERGIC_N"/>
    <property type="match status" value="1"/>
</dbReference>
<dbReference type="GO" id="GO:0005783">
    <property type="term" value="C:endoplasmic reticulum"/>
    <property type="evidence" value="ECO:0007669"/>
    <property type="project" value="TreeGrafter"/>
</dbReference>
<evidence type="ECO:0000313" key="10">
    <source>
        <dbReference type="Proteomes" id="UP000240830"/>
    </source>
</evidence>
<evidence type="ECO:0000313" key="9">
    <source>
        <dbReference type="EMBL" id="PJF20106.1"/>
    </source>
</evidence>
<feature type="transmembrane region" description="Helical" evidence="6">
    <location>
        <begin position="39"/>
        <end position="61"/>
    </location>
</feature>
<evidence type="ECO:0000256" key="6">
    <source>
        <dbReference type="SAM" id="Phobius"/>
    </source>
</evidence>
<evidence type="ECO:0000256" key="4">
    <source>
        <dbReference type="ARBA" id="ARBA00022989"/>
    </source>
</evidence>
<dbReference type="InterPro" id="IPR012936">
    <property type="entry name" value="Erv_C"/>
</dbReference>
<dbReference type="OrthoDB" id="5541786at2759"/>
<evidence type="ECO:0000259" key="7">
    <source>
        <dbReference type="Pfam" id="PF07970"/>
    </source>
</evidence>
<gene>
    <name evidence="9" type="ORF">PSACC_00084</name>
</gene>
<dbReference type="AlphaFoldDB" id="A0A2H9TQV4"/>
<evidence type="ECO:0000259" key="8">
    <source>
        <dbReference type="Pfam" id="PF13850"/>
    </source>
</evidence>
<comment type="subcellular location">
    <subcellularLocation>
        <location evidence="1">Membrane</location>
        <topology evidence="1">Multi-pass membrane protein</topology>
    </subcellularLocation>
</comment>
<proteinExistence type="inferred from homology"/>
<evidence type="ECO:0000256" key="2">
    <source>
        <dbReference type="ARBA" id="ARBA00005648"/>
    </source>
</evidence>
<organism evidence="9 10">
    <name type="scientific">Paramicrosporidium saccamoebae</name>
    <dbReference type="NCBI Taxonomy" id="1246581"/>
    <lineage>
        <taxon>Eukaryota</taxon>
        <taxon>Fungi</taxon>
        <taxon>Fungi incertae sedis</taxon>
        <taxon>Cryptomycota</taxon>
        <taxon>Cryptomycota incertae sedis</taxon>
        <taxon>Paramicrosporidium</taxon>
    </lineage>
</organism>
<dbReference type="Proteomes" id="UP000240830">
    <property type="component" value="Unassembled WGS sequence"/>
</dbReference>
<evidence type="ECO:0000256" key="1">
    <source>
        <dbReference type="ARBA" id="ARBA00004141"/>
    </source>
</evidence>
<name>A0A2H9TQV4_9FUNG</name>
<dbReference type="PANTHER" id="PTHR10984:SF25">
    <property type="entry name" value="ENDOPLASMIC RETICULUM-GOLGI INTERMEDIATE COMPARTMENT PROTEIN 3"/>
    <property type="match status" value="1"/>
</dbReference>
<sequence length="361" mass="40202">MDEMLSKMEDTRVGSLVKNLDAFPKVDTAYLQRTSSGGLFTILTVGLLGTLMCAELFHYLLPPLQQYYVVDPTIGYRVPLELDISIATECEKMVVLQSDEAGGTRILNDELEAYPENFGSVRTAVGDWADQVMKHKSLEEEEIYGCRIRGRIDVSNSGGRLMILPITVAMGQLGALLSRLDESVNFSHYVHHLSFGTTYPGMKNPMNGINQLTMRPHEHFTYFLSIISTSYKTAGRNIQTNQYALNGFKSQLGAGEVDDPGLFFNYSHEPLALVITHESINFVSFLIHLVGIIGGVYTCTGIIHQIIHTAWSRLVKLVGWGQRKDAKRFDAGWSPVMGQDRPRIVKTITLSECGEDKAFLA</sequence>
<evidence type="ECO:0000256" key="3">
    <source>
        <dbReference type="ARBA" id="ARBA00022692"/>
    </source>
</evidence>
<keyword evidence="4 6" id="KW-1133">Transmembrane helix</keyword>
<dbReference type="InterPro" id="IPR039542">
    <property type="entry name" value="Erv_N"/>
</dbReference>
<keyword evidence="5 6" id="KW-0472">Membrane</keyword>
<keyword evidence="10" id="KW-1185">Reference proteome</keyword>
<dbReference type="Pfam" id="PF07970">
    <property type="entry name" value="COPIIcoated_ERV"/>
    <property type="match status" value="1"/>
</dbReference>
<keyword evidence="3 6" id="KW-0812">Transmembrane</keyword>
<accession>A0A2H9TQV4</accession>
<protein>
    <submittedName>
        <fullName evidence="9">DUF1692-domain-containing protein</fullName>
    </submittedName>
</protein>
<reference evidence="9 10" key="1">
    <citation type="submission" date="2016-10" db="EMBL/GenBank/DDBJ databases">
        <title>The genome of Paramicrosporidium saccamoebae is the missing link in understanding Cryptomycota and Microsporidia evolution.</title>
        <authorList>
            <person name="Quandt C.A."/>
            <person name="Beaudet D."/>
            <person name="Corsaro D."/>
            <person name="Michel R."/>
            <person name="Corradi N."/>
            <person name="James T."/>
        </authorList>
    </citation>
    <scope>NUCLEOTIDE SEQUENCE [LARGE SCALE GENOMIC DNA]</scope>
    <source>
        <strain evidence="9 10">KSL3</strain>
    </source>
</reference>
<dbReference type="PANTHER" id="PTHR10984">
    <property type="entry name" value="ENDOPLASMIC RETICULUM-GOLGI INTERMEDIATE COMPARTMENT PROTEIN"/>
    <property type="match status" value="1"/>
</dbReference>
<dbReference type="STRING" id="1246581.A0A2H9TQV4"/>
<dbReference type="GO" id="GO:0030134">
    <property type="term" value="C:COPII-coated ER to Golgi transport vesicle"/>
    <property type="evidence" value="ECO:0007669"/>
    <property type="project" value="TreeGrafter"/>
</dbReference>
<comment type="similarity">
    <text evidence="2">Belongs to the ERGIC family.</text>
</comment>
<dbReference type="GO" id="GO:0006890">
    <property type="term" value="P:retrograde vesicle-mediated transport, Golgi to endoplasmic reticulum"/>
    <property type="evidence" value="ECO:0007669"/>
    <property type="project" value="TreeGrafter"/>
</dbReference>
<feature type="domain" description="Endoplasmic reticulum vesicle transporter C-terminal" evidence="7">
    <location>
        <begin position="136"/>
        <end position="303"/>
    </location>
</feature>
<feature type="domain" description="Endoplasmic reticulum vesicle transporter N-terminal" evidence="8">
    <location>
        <begin position="17"/>
        <end position="102"/>
    </location>
</feature>